<protein>
    <submittedName>
        <fullName evidence="8">DEAD/DEAH box helicase</fullName>
    </submittedName>
</protein>
<dbReference type="PANTHER" id="PTHR47959">
    <property type="entry name" value="ATP-DEPENDENT RNA HELICASE RHLE-RELATED"/>
    <property type="match status" value="1"/>
</dbReference>
<dbReference type="CDD" id="cd18787">
    <property type="entry name" value="SF2_C_DEAD"/>
    <property type="match status" value="1"/>
</dbReference>
<keyword evidence="9" id="KW-1185">Reference proteome</keyword>
<feature type="domain" description="Helicase ATP-binding" evidence="6">
    <location>
        <begin position="28"/>
        <end position="195"/>
    </location>
</feature>
<evidence type="ECO:0000313" key="9">
    <source>
        <dbReference type="Proteomes" id="UP000321168"/>
    </source>
</evidence>
<dbReference type="InterPro" id="IPR001650">
    <property type="entry name" value="Helicase_C-like"/>
</dbReference>
<evidence type="ECO:0000259" key="6">
    <source>
        <dbReference type="PROSITE" id="PS51192"/>
    </source>
</evidence>
<keyword evidence="3 8" id="KW-0347">Helicase</keyword>
<dbReference type="GO" id="GO:0016787">
    <property type="term" value="F:hydrolase activity"/>
    <property type="evidence" value="ECO:0007669"/>
    <property type="project" value="UniProtKB-KW"/>
</dbReference>
<gene>
    <name evidence="8" type="ORF">FRX97_10145</name>
</gene>
<feature type="domain" description="Helicase C-terminal" evidence="7">
    <location>
        <begin position="218"/>
        <end position="366"/>
    </location>
</feature>
<dbReference type="SMART" id="SM00490">
    <property type="entry name" value="HELICc"/>
    <property type="match status" value="1"/>
</dbReference>
<dbReference type="SUPFAM" id="SSF52540">
    <property type="entry name" value="P-loop containing nucleoside triphosphate hydrolases"/>
    <property type="match status" value="1"/>
</dbReference>
<proteinExistence type="inferred from homology"/>
<dbReference type="Gene3D" id="3.30.70.330">
    <property type="match status" value="1"/>
</dbReference>
<dbReference type="InterPro" id="IPR012677">
    <property type="entry name" value="Nucleotide-bd_a/b_plait_sf"/>
</dbReference>
<comment type="similarity">
    <text evidence="5">Belongs to the DEAD box helicase family.</text>
</comment>
<evidence type="ECO:0000259" key="7">
    <source>
        <dbReference type="PROSITE" id="PS51194"/>
    </source>
</evidence>
<evidence type="ECO:0000313" key="8">
    <source>
        <dbReference type="EMBL" id="TXC76965.1"/>
    </source>
</evidence>
<evidence type="ECO:0000256" key="3">
    <source>
        <dbReference type="ARBA" id="ARBA00022806"/>
    </source>
</evidence>
<dbReference type="Pfam" id="PF00271">
    <property type="entry name" value="Helicase_C"/>
    <property type="match status" value="1"/>
</dbReference>
<accession>A0A5C6V1U1</accession>
<dbReference type="PROSITE" id="PS51194">
    <property type="entry name" value="HELICASE_CTER"/>
    <property type="match status" value="1"/>
</dbReference>
<dbReference type="CDD" id="cd00268">
    <property type="entry name" value="DEADc"/>
    <property type="match status" value="1"/>
</dbReference>
<dbReference type="Pfam" id="PF03880">
    <property type="entry name" value="DbpA"/>
    <property type="match status" value="1"/>
</dbReference>
<comment type="caution">
    <text evidence="8">The sequence shown here is derived from an EMBL/GenBank/DDBJ whole genome shotgun (WGS) entry which is preliminary data.</text>
</comment>
<organism evidence="8 9">
    <name type="scientific">Luteibaculum oceani</name>
    <dbReference type="NCBI Taxonomy" id="1294296"/>
    <lineage>
        <taxon>Bacteria</taxon>
        <taxon>Pseudomonadati</taxon>
        <taxon>Bacteroidota</taxon>
        <taxon>Flavobacteriia</taxon>
        <taxon>Flavobacteriales</taxon>
        <taxon>Luteibaculaceae</taxon>
        <taxon>Luteibaculum</taxon>
    </lineage>
</organism>
<dbReference type="AlphaFoldDB" id="A0A5C6V1U1"/>
<keyword evidence="2" id="KW-0378">Hydrolase</keyword>
<evidence type="ECO:0000256" key="1">
    <source>
        <dbReference type="ARBA" id="ARBA00022741"/>
    </source>
</evidence>
<evidence type="ECO:0000256" key="2">
    <source>
        <dbReference type="ARBA" id="ARBA00022801"/>
    </source>
</evidence>
<dbReference type="InterPro" id="IPR044742">
    <property type="entry name" value="DEAD/DEAH_RhlB"/>
</dbReference>
<dbReference type="PANTHER" id="PTHR47959:SF1">
    <property type="entry name" value="ATP-DEPENDENT RNA HELICASE DBPA"/>
    <property type="match status" value="1"/>
</dbReference>
<dbReference type="GO" id="GO:0005829">
    <property type="term" value="C:cytosol"/>
    <property type="evidence" value="ECO:0007669"/>
    <property type="project" value="TreeGrafter"/>
</dbReference>
<dbReference type="GO" id="GO:0003724">
    <property type="term" value="F:RNA helicase activity"/>
    <property type="evidence" value="ECO:0007669"/>
    <property type="project" value="TreeGrafter"/>
</dbReference>
<dbReference type="InterPro" id="IPR027417">
    <property type="entry name" value="P-loop_NTPase"/>
</dbReference>
<dbReference type="PROSITE" id="PS51192">
    <property type="entry name" value="HELICASE_ATP_BIND_1"/>
    <property type="match status" value="1"/>
</dbReference>
<dbReference type="EMBL" id="VORB01000009">
    <property type="protein sequence ID" value="TXC76965.1"/>
    <property type="molecule type" value="Genomic_DNA"/>
</dbReference>
<dbReference type="InterPro" id="IPR050079">
    <property type="entry name" value="DEAD_box_RNA_helicase"/>
</dbReference>
<dbReference type="GO" id="GO:0005524">
    <property type="term" value="F:ATP binding"/>
    <property type="evidence" value="ECO:0007669"/>
    <property type="project" value="UniProtKB-KW"/>
</dbReference>
<dbReference type="SMART" id="SM00487">
    <property type="entry name" value="DEXDc"/>
    <property type="match status" value="1"/>
</dbReference>
<dbReference type="Gene3D" id="3.40.50.300">
    <property type="entry name" value="P-loop containing nucleotide triphosphate hydrolases"/>
    <property type="match status" value="2"/>
</dbReference>
<evidence type="ECO:0000256" key="5">
    <source>
        <dbReference type="ARBA" id="ARBA00038437"/>
    </source>
</evidence>
<dbReference type="Proteomes" id="UP000321168">
    <property type="component" value="Unassembled WGS sequence"/>
</dbReference>
<keyword evidence="4" id="KW-0067">ATP-binding</keyword>
<name>A0A5C6V1U1_9FLAO</name>
<dbReference type="RefSeq" id="WP_147015103.1">
    <property type="nucleotide sequence ID" value="NZ_VORB01000009.1"/>
</dbReference>
<dbReference type="InterPro" id="IPR005580">
    <property type="entry name" value="DbpA/CsdA_RNA-bd_dom"/>
</dbReference>
<dbReference type="InterPro" id="IPR014001">
    <property type="entry name" value="Helicase_ATP-bd"/>
</dbReference>
<dbReference type="GO" id="GO:0003676">
    <property type="term" value="F:nucleic acid binding"/>
    <property type="evidence" value="ECO:0007669"/>
    <property type="project" value="InterPro"/>
</dbReference>
<sequence length="436" mass="48599">MNDPIKTREQILNKLGISALNEMQKAVDEAYPHHSELVLISPTGSGKTLAFLLPIIENLEEKEGIQVLIMVPSRELAIQIEQIIRNIGSGYRALAVFGGRSSNRDRTALQSTPSILVGTPGRIADHLRNEILDFSSAHTLVLDEFDKSLEVGFENEMREICYHLENVSHKILTSATESTEIPVFINLKKPFKLKFEKDQEPRLNQIRVTAKKGNKPVALADLLKSFGKKRGIVFCNFKDSIADISDYLHAEGINHAKFYGGLEQLDREQSLIKFRNGSCNILLATDLAARGLDIPELDYIIHYELPQREDAFIHRNGRTARMHAHGTAYILHELGTSLPPFIPKLPATEPSKASGYAHPTMETLYITGGRKDKISKGDVAGLFLKEGGLNPTDLGLIELHDHCTYVGIKASKAKGMAQKLNNSRLKKKKVRISLLR</sequence>
<keyword evidence="1" id="KW-0547">Nucleotide-binding</keyword>
<dbReference type="InterPro" id="IPR011545">
    <property type="entry name" value="DEAD/DEAH_box_helicase_dom"/>
</dbReference>
<evidence type="ECO:0000256" key="4">
    <source>
        <dbReference type="ARBA" id="ARBA00022840"/>
    </source>
</evidence>
<reference evidence="8 9" key="1">
    <citation type="submission" date="2019-08" db="EMBL/GenBank/DDBJ databases">
        <title>Genome of Luteibaculum oceani JCM 18817.</title>
        <authorList>
            <person name="Bowman J.P."/>
        </authorList>
    </citation>
    <scope>NUCLEOTIDE SEQUENCE [LARGE SCALE GENOMIC DNA]</scope>
    <source>
        <strain evidence="8 9">JCM 18817</strain>
    </source>
</reference>
<dbReference type="Pfam" id="PF00270">
    <property type="entry name" value="DEAD"/>
    <property type="match status" value="1"/>
</dbReference>
<dbReference type="OrthoDB" id="9785240at2"/>